<accession>A0AAV5KJM1</accession>
<dbReference type="AlphaFoldDB" id="A0AAV5KJM1"/>
<sequence>MAEIWAMVVIVREVEFVKEAIESRREKCAKDYFLCSDTLKSPLAAPALHAAPAPLLPALAPGLALHFPLCTPGLCAPDPALCASARAQPVPLLPVLGPDRLHSVPRSPAIIPPTHRQSCPCTPPTPPAAAPNQPLPPTPLYCCIEPAPPTLYAPIPCPCLLHTTTIQKK</sequence>
<gene>
    <name evidence="1" type="ORF">SLEP1_g34300</name>
</gene>
<comment type="caution">
    <text evidence="1">The sequence shown here is derived from an EMBL/GenBank/DDBJ whole genome shotgun (WGS) entry which is preliminary data.</text>
</comment>
<evidence type="ECO:0000313" key="2">
    <source>
        <dbReference type="Proteomes" id="UP001054252"/>
    </source>
</evidence>
<organism evidence="1 2">
    <name type="scientific">Rubroshorea leprosula</name>
    <dbReference type="NCBI Taxonomy" id="152421"/>
    <lineage>
        <taxon>Eukaryota</taxon>
        <taxon>Viridiplantae</taxon>
        <taxon>Streptophyta</taxon>
        <taxon>Embryophyta</taxon>
        <taxon>Tracheophyta</taxon>
        <taxon>Spermatophyta</taxon>
        <taxon>Magnoliopsida</taxon>
        <taxon>eudicotyledons</taxon>
        <taxon>Gunneridae</taxon>
        <taxon>Pentapetalae</taxon>
        <taxon>rosids</taxon>
        <taxon>malvids</taxon>
        <taxon>Malvales</taxon>
        <taxon>Dipterocarpaceae</taxon>
        <taxon>Rubroshorea</taxon>
    </lineage>
</organism>
<dbReference type="Proteomes" id="UP001054252">
    <property type="component" value="Unassembled WGS sequence"/>
</dbReference>
<keyword evidence="2" id="KW-1185">Reference proteome</keyword>
<evidence type="ECO:0000313" key="1">
    <source>
        <dbReference type="EMBL" id="GKV24719.1"/>
    </source>
</evidence>
<reference evidence="1 2" key="1">
    <citation type="journal article" date="2021" name="Commun. Biol.">
        <title>The genome of Shorea leprosula (Dipterocarpaceae) highlights the ecological relevance of drought in aseasonal tropical rainforests.</title>
        <authorList>
            <person name="Ng K.K.S."/>
            <person name="Kobayashi M.J."/>
            <person name="Fawcett J.A."/>
            <person name="Hatakeyama M."/>
            <person name="Paape T."/>
            <person name="Ng C.H."/>
            <person name="Ang C.C."/>
            <person name="Tnah L.H."/>
            <person name="Lee C.T."/>
            <person name="Nishiyama T."/>
            <person name="Sese J."/>
            <person name="O'Brien M.J."/>
            <person name="Copetti D."/>
            <person name="Mohd Noor M.I."/>
            <person name="Ong R.C."/>
            <person name="Putra M."/>
            <person name="Sireger I.Z."/>
            <person name="Indrioko S."/>
            <person name="Kosugi Y."/>
            <person name="Izuno A."/>
            <person name="Isagi Y."/>
            <person name="Lee S.L."/>
            <person name="Shimizu K.K."/>
        </authorList>
    </citation>
    <scope>NUCLEOTIDE SEQUENCE [LARGE SCALE GENOMIC DNA]</scope>
    <source>
        <strain evidence="1">214</strain>
    </source>
</reference>
<proteinExistence type="predicted"/>
<dbReference type="EMBL" id="BPVZ01000066">
    <property type="protein sequence ID" value="GKV24719.1"/>
    <property type="molecule type" value="Genomic_DNA"/>
</dbReference>
<name>A0AAV5KJM1_9ROSI</name>
<protein>
    <submittedName>
        <fullName evidence="1">Uncharacterized protein</fullName>
    </submittedName>
</protein>